<protein>
    <submittedName>
        <fullName evidence="3">Abscisate beta-glucosyltransferase</fullName>
    </submittedName>
</protein>
<reference evidence="3 4" key="1">
    <citation type="journal article" date="2018" name="Sci. Data">
        <title>The draft genome sequence of cork oak.</title>
        <authorList>
            <person name="Ramos A.M."/>
            <person name="Usie A."/>
            <person name="Barbosa P."/>
            <person name="Barros P.M."/>
            <person name="Capote T."/>
            <person name="Chaves I."/>
            <person name="Simoes F."/>
            <person name="Abreu I."/>
            <person name="Carrasquinho I."/>
            <person name="Faro C."/>
            <person name="Guimaraes J.B."/>
            <person name="Mendonca D."/>
            <person name="Nobrega F."/>
            <person name="Rodrigues L."/>
            <person name="Saibo N.J.M."/>
            <person name="Varela M.C."/>
            <person name="Egas C."/>
            <person name="Matos J."/>
            <person name="Miguel C.M."/>
            <person name="Oliveira M.M."/>
            <person name="Ricardo C.P."/>
            <person name="Goncalves S."/>
        </authorList>
    </citation>
    <scope>NUCLEOTIDE SEQUENCE [LARGE SCALE GENOMIC DNA]</scope>
    <source>
        <strain evidence="4">cv. HL8</strain>
    </source>
</reference>
<accession>A0AAW0KDZ9</accession>
<dbReference type="GO" id="GO:0035251">
    <property type="term" value="F:UDP-glucosyltransferase activity"/>
    <property type="evidence" value="ECO:0007669"/>
    <property type="project" value="TreeGrafter"/>
</dbReference>
<dbReference type="PANTHER" id="PTHR48047:SF81">
    <property type="entry name" value="GLYCOSYLTRANSFERASE"/>
    <property type="match status" value="1"/>
</dbReference>
<comment type="similarity">
    <text evidence="1">Belongs to the UDP-glycosyltransferase family.</text>
</comment>
<proteinExistence type="inferred from homology"/>
<name>A0AAW0KDZ9_QUESU</name>
<keyword evidence="2" id="KW-0328">Glycosyltransferase</keyword>
<evidence type="ECO:0000256" key="2">
    <source>
        <dbReference type="ARBA" id="ARBA00022676"/>
    </source>
</evidence>
<evidence type="ECO:0000313" key="3">
    <source>
        <dbReference type="EMBL" id="KAK7837573.1"/>
    </source>
</evidence>
<keyword evidence="4" id="KW-1185">Reference proteome</keyword>
<dbReference type="PANTHER" id="PTHR48047">
    <property type="entry name" value="GLYCOSYLTRANSFERASE"/>
    <property type="match status" value="1"/>
</dbReference>
<dbReference type="SUPFAM" id="SSF53756">
    <property type="entry name" value="UDP-Glycosyltransferase/glycogen phosphorylase"/>
    <property type="match status" value="1"/>
</dbReference>
<evidence type="ECO:0000256" key="1">
    <source>
        <dbReference type="ARBA" id="ARBA00009995"/>
    </source>
</evidence>
<dbReference type="EMBL" id="PKMF04000326">
    <property type="protein sequence ID" value="KAK7837573.1"/>
    <property type="molecule type" value="Genomic_DNA"/>
</dbReference>
<sequence length="159" mass="18221">MVLRLPKPEEIEDWLPLGYEERLLNTKRRLLINVADIRTCGCGGYVIYCGWNSTIEGVSAGVPMITWPLSSEQFFIENFMTDVIKVGGISIGDEEWVSWHAEPLVTAKREKVTMASWGKRQRRAVEEDGSSYVNVESFIEELRSFLQRESGNCRRSDQE</sequence>
<gene>
    <name evidence="3" type="primary">AOG_2</name>
    <name evidence="3" type="ORF">CFP56_021106</name>
</gene>
<organism evidence="3 4">
    <name type="scientific">Quercus suber</name>
    <name type="common">Cork oak</name>
    <dbReference type="NCBI Taxonomy" id="58331"/>
    <lineage>
        <taxon>Eukaryota</taxon>
        <taxon>Viridiplantae</taxon>
        <taxon>Streptophyta</taxon>
        <taxon>Embryophyta</taxon>
        <taxon>Tracheophyta</taxon>
        <taxon>Spermatophyta</taxon>
        <taxon>Magnoliopsida</taxon>
        <taxon>eudicotyledons</taxon>
        <taxon>Gunneridae</taxon>
        <taxon>Pentapetalae</taxon>
        <taxon>rosids</taxon>
        <taxon>fabids</taxon>
        <taxon>Fagales</taxon>
        <taxon>Fagaceae</taxon>
        <taxon>Quercus</taxon>
    </lineage>
</organism>
<dbReference type="Proteomes" id="UP000237347">
    <property type="component" value="Unassembled WGS sequence"/>
</dbReference>
<keyword evidence="2" id="KW-0808">Transferase</keyword>
<dbReference type="Gene3D" id="3.40.50.2000">
    <property type="entry name" value="Glycogen Phosphorylase B"/>
    <property type="match status" value="2"/>
</dbReference>
<evidence type="ECO:0000313" key="4">
    <source>
        <dbReference type="Proteomes" id="UP000237347"/>
    </source>
</evidence>
<dbReference type="AlphaFoldDB" id="A0AAW0KDZ9"/>
<comment type="caution">
    <text evidence="3">The sequence shown here is derived from an EMBL/GenBank/DDBJ whole genome shotgun (WGS) entry which is preliminary data.</text>
</comment>